<dbReference type="Proteomes" id="UP001215280">
    <property type="component" value="Unassembled WGS sequence"/>
</dbReference>
<evidence type="ECO:0000313" key="2">
    <source>
        <dbReference type="Proteomes" id="UP001215280"/>
    </source>
</evidence>
<protein>
    <submittedName>
        <fullName evidence="1">Uncharacterized protein</fullName>
    </submittedName>
</protein>
<accession>A0AAD7NSV9</accession>
<comment type="caution">
    <text evidence="1">The sequence shown here is derived from an EMBL/GenBank/DDBJ whole genome shotgun (WGS) entry which is preliminary data.</text>
</comment>
<name>A0AAD7NSV9_9AGAR</name>
<reference evidence="1" key="1">
    <citation type="submission" date="2023-03" db="EMBL/GenBank/DDBJ databases">
        <title>Massive genome expansion in bonnet fungi (Mycena s.s.) driven by repeated elements and novel gene families across ecological guilds.</title>
        <authorList>
            <consortium name="Lawrence Berkeley National Laboratory"/>
            <person name="Harder C.B."/>
            <person name="Miyauchi S."/>
            <person name="Viragh M."/>
            <person name="Kuo A."/>
            <person name="Thoen E."/>
            <person name="Andreopoulos B."/>
            <person name="Lu D."/>
            <person name="Skrede I."/>
            <person name="Drula E."/>
            <person name="Henrissat B."/>
            <person name="Morin E."/>
            <person name="Kohler A."/>
            <person name="Barry K."/>
            <person name="LaButti K."/>
            <person name="Morin E."/>
            <person name="Salamov A."/>
            <person name="Lipzen A."/>
            <person name="Mereny Z."/>
            <person name="Hegedus B."/>
            <person name="Baldrian P."/>
            <person name="Stursova M."/>
            <person name="Weitz H."/>
            <person name="Taylor A."/>
            <person name="Grigoriev I.V."/>
            <person name="Nagy L.G."/>
            <person name="Martin F."/>
            <person name="Kauserud H."/>
        </authorList>
    </citation>
    <scope>NUCLEOTIDE SEQUENCE</scope>
    <source>
        <strain evidence="1">CBHHK188m</strain>
    </source>
</reference>
<dbReference type="AlphaFoldDB" id="A0AAD7NSV9"/>
<organism evidence="1 2">
    <name type="scientific">Mycena maculata</name>
    <dbReference type="NCBI Taxonomy" id="230809"/>
    <lineage>
        <taxon>Eukaryota</taxon>
        <taxon>Fungi</taxon>
        <taxon>Dikarya</taxon>
        <taxon>Basidiomycota</taxon>
        <taxon>Agaricomycotina</taxon>
        <taxon>Agaricomycetes</taxon>
        <taxon>Agaricomycetidae</taxon>
        <taxon>Agaricales</taxon>
        <taxon>Marasmiineae</taxon>
        <taxon>Mycenaceae</taxon>
        <taxon>Mycena</taxon>
    </lineage>
</organism>
<gene>
    <name evidence="1" type="ORF">DFH07DRAFT_767685</name>
</gene>
<sequence>MCLEFSLPSHNLLLGSSHAQHCAKSHESPIESRFNIPDAESVRQCVAFSTFPLHPPPLVFPPQQMSPLIPAQITDLLHSCNRLTTDLTLTQLEEVAHRMGLSMLAHNLLPLFLKIMLAAQRITCDTPPEYDDQIDNLIRNFDVSLLVGILGASVRKVKKGSRRRKPPAGTFIIFYDGEVGVFERWEDVQASITGHVLAIYCGFPDILAANNALEYAHSKGWTADSQPPPTAASPFPVPSTEPNPLSTGALATGLCLNILGLRGAIFNAFTTHKEAEEVFKDTQLCHLVRSITHVQSI</sequence>
<evidence type="ECO:0000313" key="1">
    <source>
        <dbReference type="EMBL" id="KAJ7773744.1"/>
    </source>
</evidence>
<keyword evidence="2" id="KW-1185">Reference proteome</keyword>
<dbReference type="EMBL" id="JARJLG010000017">
    <property type="protein sequence ID" value="KAJ7773744.1"/>
    <property type="molecule type" value="Genomic_DNA"/>
</dbReference>
<proteinExistence type="predicted"/>